<dbReference type="SUPFAM" id="SSF56112">
    <property type="entry name" value="Protein kinase-like (PK-like)"/>
    <property type="match status" value="1"/>
</dbReference>
<dbReference type="PROSITE" id="PS50011">
    <property type="entry name" value="PROTEIN_KINASE_DOM"/>
    <property type="match status" value="1"/>
</dbReference>
<sequence length="156" mass="17671">MMSKKALNKMMMMKSKMVDGGMFTQRYTALDLVANEIQVLLHLTQHRNIVSLLEVIDNPKNDRLFMILEFAPFGQIMKWDGATLRYLPNAYLVNKSFAQSSSSSSSSSSPLSQQIVIPGKPSFHCPNDPGTNPIYRFHEHFAKRYFQGLVDALAHC</sequence>
<dbReference type="AlphaFoldDB" id="X6N0V5"/>
<organism evidence="2 3">
    <name type="scientific">Reticulomyxa filosa</name>
    <dbReference type="NCBI Taxonomy" id="46433"/>
    <lineage>
        <taxon>Eukaryota</taxon>
        <taxon>Sar</taxon>
        <taxon>Rhizaria</taxon>
        <taxon>Retaria</taxon>
        <taxon>Foraminifera</taxon>
        <taxon>Monothalamids</taxon>
        <taxon>Reticulomyxidae</taxon>
        <taxon>Reticulomyxa</taxon>
    </lineage>
</organism>
<evidence type="ECO:0000313" key="3">
    <source>
        <dbReference type="Proteomes" id="UP000023152"/>
    </source>
</evidence>
<comment type="caution">
    <text evidence="2">The sequence shown here is derived from an EMBL/GenBank/DDBJ whole genome shotgun (WGS) entry which is preliminary data.</text>
</comment>
<dbReference type="OrthoDB" id="68483at2759"/>
<accession>X6N0V5</accession>
<feature type="domain" description="Protein kinase" evidence="1">
    <location>
        <begin position="1"/>
        <end position="156"/>
    </location>
</feature>
<dbReference type="GO" id="GO:0004672">
    <property type="term" value="F:protein kinase activity"/>
    <property type="evidence" value="ECO:0007669"/>
    <property type="project" value="InterPro"/>
</dbReference>
<dbReference type="InterPro" id="IPR011009">
    <property type="entry name" value="Kinase-like_dom_sf"/>
</dbReference>
<protein>
    <recommendedName>
        <fullName evidence="1">Protein kinase domain-containing protein</fullName>
    </recommendedName>
</protein>
<proteinExistence type="predicted"/>
<dbReference type="GO" id="GO:0005524">
    <property type="term" value="F:ATP binding"/>
    <property type="evidence" value="ECO:0007669"/>
    <property type="project" value="InterPro"/>
</dbReference>
<evidence type="ECO:0000313" key="2">
    <source>
        <dbReference type="EMBL" id="ETO19359.1"/>
    </source>
</evidence>
<dbReference type="InterPro" id="IPR000719">
    <property type="entry name" value="Prot_kinase_dom"/>
</dbReference>
<reference evidence="2 3" key="1">
    <citation type="journal article" date="2013" name="Curr. Biol.">
        <title>The Genome of the Foraminiferan Reticulomyxa filosa.</title>
        <authorList>
            <person name="Glockner G."/>
            <person name="Hulsmann N."/>
            <person name="Schleicher M."/>
            <person name="Noegel A.A."/>
            <person name="Eichinger L."/>
            <person name="Gallinger C."/>
            <person name="Pawlowski J."/>
            <person name="Sierra R."/>
            <person name="Euteneuer U."/>
            <person name="Pillet L."/>
            <person name="Moustafa A."/>
            <person name="Platzer M."/>
            <person name="Groth M."/>
            <person name="Szafranski K."/>
            <person name="Schliwa M."/>
        </authorList>
    </citation>
    <scope>NUCLEOTIDE SEQUENCE [LARGE SCALE GENOMIC DNA]</scope>
</reference>
<keyword evidence="3" id="KW-1185">Reference proteome</keyword>
<dbReference type="Gene3D" id="3.30.200.20">
    <property type="entry name" value="Phosphorylase Kinase, domain 1"/>
    <property type="match status" value="1"/>
</dbReference>
<dbReference type="Proteomes" id="UP000023152">
    <property type="component" value="Unassembled WGS sequence"/>
</dbReference>
<name>X6N0V5_RETFI</name>
<gene>
    <name evidence="2" type="ORF">RFI_17871</name>
</gene>
<evidence type="ECO:0000259" key="1">
    <source>
        <dbReference type="PROSITE" id="PS50011"/>
    </source>
</evidence>
<dbReference type="EMBL" id="ASPP01013748">
    <property type="protein sequence ID" value="ETO19359.1"/>
    <property type="molecule type" value="Genomic_DNA"/>
</dbReference>